<proteinExistence type="inferred from homology"/>
<keyword evidence="2" id="KW-0547">Nucleotide-binding</keyword>
<evidence type="ECO:0000256" key="3">
    <source>
        <dbReference type="ARBA" id="ARBA00022777"/>
    </source>
</evidence>
<dbReference type="AlphaFoldDB" id="Q5H1Y2"/>
<dbReference type="Pfam" id="PF02685">
    <property type="entry name" value="Glucokinase"/>
    <property type="match status" value="1"/>
</dbReference>
<dbReference type="PANTHER" id="PTHR47690">
    <property type="entry name" value="GLUCOKINASE"/>
    <property type="match status" value="1"/>
</dbReference>
<dbReference type="Gene3D" id="3.30.420.40">
    <property type="match status" value="1"/>
</dbReference>
<dbReference type="Gene3D" id="3.40.367.20">
    <property type="match status" value="1"/>
</dbReference>
<dbReference type="SUPFAM" id="SSF53067">
    <property type="entry name" value="Actin-like ATPase domain"/>
    <property type="match status" value="1"/>
</dbReference>
<reference evidence="6 7" key="1">
    <citation type="journal article" date="2005" name="Nucleic Acids Res.">
        <title>The genome sequence of Xanthomonas oryzae pathovar oryzae KACC10331, the bacterial blight pathogen of rice.</title>
        <authorList>
            <person name="Lee B.M."/>
            <person name="Park Y.J."/>
            <person name="Park D.S."/>
            <person name="Kang H.W."/>
            <person name="Kim J.G."/>
            <person name="Song E.S."/>
            <person name="Park I.C."/>
            <person name="Yoon U.H."/>
            <person name="Hahn J.H."/>
            <person name="Koo B.S."/>
            <person name="Lee G.B."/>
            <person name="Kim H."/>
            <person name="Park H.S."/>
            <person name="Yoon K.O."/>
            <person name="Kim J.H."/>
            <person name="Jung C.H."/>
            <person name="Koh N.H."/>
            <person name="Seo J.S."/>
            <person name="Go S.J."/>
        </authorList>
    </citation>
    <scope>NUCLEOTIDE SEQUENCE [LARGE SCALE GENOMIC DNA]</scope>
    <source>
        <strain evidence="7">KACC10331 / KXO85</strain>
    </source>
</reference>
<evidence type="ECO:0000313" key="6">
    <source>
        <dbReference type="EMBL" id="AAW75039.1"/>
    </source>
</evidence>
<dbReference type="InterPro" id="IPR003836">
    <property type="entry name" value="Glucokinase"/>
</dbReference>
<sequence length="366" mass="38303">MLTTLSTPFAVRRTTGDDARRRHRSGECVSASSPMEAVAFPRPETFVAADVGGTHVRLALVCESNDAGKPVTVLDYRKYRCAEYPGLAEIMAAFFAEVGCAPVRRGVIASAGYALDDGSVITANLPWVLAPEQIRRQLGMQALYLVNDFEAVAYAANYMSGNQVMQLSGPAQGAAGPALVLGPGTGLGAALWIPHGAHPVVLPTEAGHAALAPASDLEVELLQELRRTRTHVCTETLLSGPGLLNLYTALGALRGDAVLHANPAEITAAALAGNDALAHDALQAFCGFMGSVVGDLMLLYGVRSGVYLAGGFLPQIAGFIAESDFVARLLDKGALRPALEQVPVSIVEHGQLGVIGAASWFLLHGR</sequence>
<name>Q5H1Y2_XANOR</name>
<keyword evidence="4" id="KW-0067">ATP-binding</keyword>
<dbReference type="FunFam" id="3.30.420.40:FF:000274">
    <property type="entry name" value="Glucose kinase"/>
    <property type="match status" value="1"/>
</dbReference>
<dbReference type="Proteomes" id="UP000006735">
    <property type="component" value="Chromosome"/>
</dbReference>
<dbReference type="InterPro" id="IPR043129">
    <property type="entry name" value="ATPase_NBD"/>
</dbReference>
<keyword evidence="1" id="KW-0808">Transferase</keyword>
<keyword evidence="3 6" id="KW-0418">Kinase</keyword>
<dbReference type="GO" id="GO:0005829">
    <property type="term" value="C:cytosol"/>
    <property type="evidence" value="ECO:0007669"/>
    <property type="project" value="TreeGrafter"/>
</dbReference>
<dbReference type="GO" id="GO:0005536">
    <property type="term" value="F:D-glucose binding"/>
    <property type="evidence" value="ECO:0007669"/>
    <property type="project" value="InterPro"/>
</dbReference>
<dbReference type="CDD" id="cd24008">
    <property type="entry name" value="ASKHA_NBD_GLK"/>
    <property type="match status" value="1"/>
</dbReference>
<dbReference type="GO" id="GO:0004340">
    <property type="term" value="F:glucokinase activity"/>
    <property type="evidence" value="ECO:0007669"/>
    <property type="project" value="InterPro"/>
</dbReference>
<evidence type="ECO:0000256" key="5">
    <source>
        <dbReference type="RuleBase" id="RU004046"/>
    </source>
</evidence>
<dbReference type="EMBL" id="AE013598">
    <property type="protein sequence ID" value="AAW75039.1"/>
    <property type="molecule type" value="Genomic_DNA"/>
</dbReference>
<dbReference type="GO" id="GO:0006096">
    <property type="term" value="P:glycolytic process"/>
    <property type="evidence" value="ECO:0007669"/>
    <property type="project" value="InterPro"/>
</dbReference>
<evidence type="ECO:0000256" key="2">
    <source>
        <dbReference type="ARBA" id="ARBA00022741"/>
    </source>
</evidence>
<evidence type="ECO:0000313" key="7">
    <source>
        <dbReference type="Proteomes" id="UP000006735"/>
    </source>
</evidence>
<keyword evidence="7" id="KW-1185">Reference proteome</keyword>
<accession>Q5H1Y2</accession>
<dbReference type="NCBIfam" id="NF009073">
    <property type="entry name" value="PRK12408.1"/>
    <property type="match status" value="1"/>
</dbReference>
<gene>
    <name evidence="6" type="primary">glk</name>
    <name evidence="6" type="ordered locus">XOO1785</name>
</gene>
<protein>
    <submittedName>
        <fullName evidence="6">Glucose kinase</fullName>
    </submittedName>
</protein>
<dbReference type="PANTHER" id="PTHR47690:SF1">
    <property type="entry name" value="GLUCOKINASE"/>
    <property type="match status" value="1"/>
</dbReference>
<comment type="similarity">
    <text evidence="5">Belongs to the bacterial glucokinase family.</text>
</comment>
<evidence type="ECO:0000256" key="1">
    <source>
        <dbReference type="ARBA" id="ARBA00022679"/>
    </source>
</evidence>
<dbReference type="KEGG" id="xoo:XOO1785"/>
<dbReference type="STRING" id="291331.XOO1785"/>
<dbReference type="GO" id="GO:0005524">
    <property type="term" value="F:ATP binding"/>
    <property type="evidence" value="ECO:0007669"/>
    <property type="project" value="UniProtKB-KW"/>
</dbReference>
<dbReference type="InterPro" id="IPR050201">
    <property type="entry name" value="Bacterial_glucokinase"/>
</dbReference>
<dbReference type="HOGENOM" id="CLU_042582_1_0_6"/>
<evidence type="ECO:0000256" key="4">
    <source>
        <dbReference type="ARBA" id="ARBA00022840"/>
    </source>
</evidence>
<organism evidence="6 7">
    <name type="scientific">Xanthomonas oryzae pv. oryzae (strain KACC10331 / KXO85)</name>
    <dbReference type="NCBI Taxonomy" id="291331"/>
    <lineage>
        <taxon>Bacteria</taxon>
        <taxon>Pseudomonadati</taxon>
        <taxon>Pseudomonadota</taxon>
        <taxon>Gammaproteobacteria</taxon>
        <taxon>Lysobacterales</taxon>
        <taxon>Lysobacteraceae</taxon>
        <taxon>Xanthomonas</taxon>
    </lineage>
</organism>